<dbReference type="EMBL" id="GBXM01103661">
    <property type="protein sequence ID" value="JAH04916.1"/>
    <property type="molecule type" value="Transcribed_RNA"/>
</dbReference>
<accession>A0A0E9PJW2</accession>
<reference evidence="1" key="1">
    <citation type="submission" date="2014-11" db="EMBL/GenBank/DDBJ databases">
        <authorList>
            <person name="Amaro Gonzalez C."/>
        </authorList>
    </citation>
    <scope>NUCLEOTIDE SEQUENCE</scope>
</reference>
<sequence>MYSVQKQFLADHFHILVGPIRKEIQYFYSLNMTDSNTFV</sequence>
<evidence type="ECO:0000313" key="1">
    <source>
        <dbReference type="EMBL" id="JAH04916.1"/>
    </source>
</evidence>
<name>A0A0E9PJW2_ANGAN</name>
<dbReference type="AlphaFoldDB" id="A0A0E9PJW2"/>
<proteinExistence type="predicted"/>
<reference evidence="1" key="2">
    <citation type="journal article" date="2015" name="Fish Shellfish Immunol.">
        <title>Early steps in the European eel (Anguilla anguilla)-Vibrio vulnificus interaction in the gills: Role of the RtxA13 toxin.</title>
        <authorList>
            <person name="Callol A."/>
            <person name="Pajuelo D."/>
            <person name="Ebbesson L."/>
            <person name="Teles M."/>
            <person name="MacKenzie S."/>
            <person name="Amaro C."/>
        </authorList>
    </citation>
    <scope>NUCLEOTIDE SEQUENCE</scope>
</reference>
<organism evidence="1">
    <name type="scientific">Anguilla anguilla</name>
    <name type="common">European freshwater eel</name>
    <name type="synonym">Muraena anguilla</name>
    <dbReference type="NCBI Taxonomy" id="7936"/>
    <lineage>
        <taxon>Eukaryota</taxon>
        <taxon>Metazoa</taxon>
        <taxon>Chordata</taxon>
        <taxon>Craniata</taxon>
        <taxon>Vertebrata</taxon>
        <taxon>Euteleostomi</taxon>
        <taxon>Actinopterygii</taxon>
        <taxon>Neopterygii</taxon>
        <taxon>Teleostei</taxon>
        <taxon>Anguilliformes</taxon>
        <taxon>Anguillidae</taxon>
        <taxon>Anguilla</taxon>
    </lineage>
</organism>
<protein>
    <submittedName>
        <fullName evidence="1">Uncharacterized protein</fullName>
    </submittedName>
</protein>